<organism evidence="2">
    <name type="scientific">Perkinsus marinus (strain ATCC 50983 / TXsc)</name>
    <dbReference type="NCBI Taxonomy" id="423536"/>
    <lineage>
        <taxon>Eukaryota</taxon>
        <taxon>Sar</taxon>
        <taxon>Alveolata</taxon>
        <taxon>Perkinsozoa</taxon>
        <taxon>Perkinsea</taxon>
        <taxon>Perkinsida</taxon>
        <taxon>Perkinsidae</taxon>
        <taxon>Perkinsus</taxon>
    </lineage>
</organism>
<dbReference type="Proteomes" id="UP000007800">
    <property type="component" value="Unassembled WGS sequence"/>
</dbReference>
<dbReference type="EMBL" id="GG683299">
    <property type="protein sequence ID" value="EER02281.1"/>
    <property type="molecule type" value="Genomic_DNA"/>
</dbReference>
<accession>C5LLQ9</accession>
<reference evidence="1 2" key="1">
    <citation type="submission" date="2008-07" db="EMBL/GenBank/DDBJ databases">
        <authorList>
            <person name="El-Sayed N."/>
            <person name="Caler E."/>
            <person name="Inman J."/>
            <person name="Amedeo P."/>
            <person name="Hass B."/>
            <person name="Wortman J."/>
        </authorList>
    </citation>
    <scope>NUCLEOTIDE SEQUENCE [LARGE SCALE GENOMIC DNA]</scope>
    <source>
        <strain evidence="2">ATCC 50983 / TXsc</strain>
    </source>
</reference>
<sequence length="263" mass="29103">MGNFDLLPEGKSTLLPSDSIGVSLANALAVLQTLPTFPEILFPLEGWDPELRQYGVHILRLAGKFAVLPGLHIPLVDGEPRGTRCHEGAFLWPALCEQALVALIGDKRLVRLSLTDDILRDLSDSYWVERMEVAGGNWQDRVNESVATENTVVLACTYMSDQDAQGVNDDQINFVEHIDQQRVALRCPFQESPESLVEIDLHTFSGAFNSIITLRNIPPSASRWTFRGRFTCDTCGGTPIPIRQPIPGGKEVVDIAILATWLR</sequence>
<dbReference type="RefSeq" id="XP_002769563.1">
    <property type="nucleotide sequence ID" value="XM_002769517.1"/>
</dbReference>
<dbReference type="InterPro" id="IPR038765">
    <property type="entry name" value="Papain-like_cys_pep_sf"/>
</dbReference>
<dbReference type="SUPFAM" id="SSF54001">
    <property type="entry name" value="Cysteine proteinases"/>
    <property type="match status" value="1"/>
</dbReference>
<dbReference type="AlphaFoldDB" id="C5LLQ9"/>
<gene>
    <name evidence="1" type="ORF">Pmar_PMAR006604</name>
</gene>
<keyword evidence="2" id="KW-1185">Reference proteome</keyword>
<dbReference type="InParanoid" id="C5LLQ9"/>
<evidence type="ECO:0000313" key="2">
    <source>
        <dbReference type="Proteomes" id="UP000007800"/>
    </source>
</evidence>
<protein>
    <submittedName>
        <fullName evidence="1">Uncharacterized protein</fullName>
    </submittedName>
</protein>
<proteinExistence type="predicted"/>
<name>C5LLQ9_PERM5</name>
<dbReference type="OrthoDB" id="10544334at2759"/>
<dbReference type="GeneID" id="9055350"/>
<evidence type="ECO:0000313" key="1">
    <source>
        <dbReference type="EMBL" id="EER02281.1"/>
    </source>
</evidence>